<sequence>MAPGLDQEWCGQQDQGRDSSPCRLRPFSCELGLLSRPDGSATFLQGLWGSPSHYPIPSRHPMLQGLWGSAN</sequence>
<feature type="region of interest" description="Disordered" evidence="1">
    <location>
        <begin position="1"/>
        <end position="21"/>
    </location>
</feature>
<reference evidence="2" key="1">
    <citation type="submission" date="2025-08" db="UniProtKB">
        <authorList>
            <consortium name="Ensembl"/>
        </authorList>
    </citation>
    <scope>IDENTIFICATION</scope>
</reference>
<dbReference type="Proteomes" id="UP000694410">
    <property type="component" value="Unplaced"/>
</dbReference>
<name>A0A8C0U140_CYACU</name>
<evidence type="ECO:0000313" key="2">
    <source>
        <dbReference type="Ensembl" id="ENSCCEP00000002059.1"/>
    </source>
</evidence>
<keyword evidence="3" id="KW-1185">Reference proteome</keyword>
<reference evidence="2" key="2">
    <citation type="submission" date="2025-09" db="UniProtKB">
        <authorList>
            <consortium name="Ensembl"/>
        </authorList>
    </citation>
    <scope>IDENTIFICATION</scope>
</reference>
<organism evidence="2 3">
    <name type="scientific">Cyanistes caeruleus</name>
    <name type="common">Eurasian blue tit</name>
    <name type="synonym">Parus caeruleus</name>
    <dbReference type="NCBI Taxonomy" id="156563"/>
    <lineage>
        <taxon>Eukaryota</taxon>
        <taxon>Metazoa</taxon>
        <taxon>Chordata</taxon>
        <taxon>Craniata</taxon>
        <taxon>Vertebrata</taxon>
        <taxon>Euteleostomi</taxon>
        <taxon>Archelosauria</taxon>
        <taxon>Archosauria</taxon>
        <taxon>Dinosauria</taxon>
        <taxon>Saurischia</taxon>
        <taxon>Theropoda</taxon>
        <taxon>Coelurosauria</taxon>
        <taxon>Aves</taxon>
        <taxon>Neognathae</taxon>
        <taxon>Neoaves</taxon>
        <taxon>Telluraves</taxon>
        <taxon>Australaves</taxon>
        <taxon>Passeriformes</taxon>
        <taxon>Paridae</taxon>
        <taxon>Cyanistes</taxon>
    </lineage>
</organism>
<evidence type="ECO:0000256" key="1">
    <source>
        <dbReference type="SAM" id="MobiDB-lite"/>
    </source>
</evidence>
<proteinExistence type="predicted"/>
<accession>A0A8C0U140</accession>
<dbReference type="Ensembl" id="ENSCCET00000003513.1">
    <property type="protein sequence ID" value="ENSCCEP00000002059.1"/>
    <property type="gene ID" value="ENSCCEG00000002384.1"/>
</dbReference>
<evidence type="ECO:0000313" key="3">
    <source>
        <dbReference type="Proteomes" id="UP000694410"/>
    </source>
</evidence>
<dbReference type="AlphaFoldDB" id="A0A8C0U140"/>
<protein>
    <submittedName>
        <fullName evidence="2">Uncharacterized protein</fullName>
    </submittedName>
</protein>